<reference evidence="1" key="1">
    <citation type="submission" date="2022-05" db="EMBL/GenBank/DDBJ databases">
        <authorList>
            <person name="Pankratov T."/>
        </authorList>
    </citation>
    <scope>NUCLEOTIDE SEQUENCE</scope>
    <source>
        <strain evidence="1">BP6-180914</strain>
    </source>
</reference>
<keyword evidence="2" id="KW-1185">Reference proteome</keyword>
<protein>
    <submittedName>
        <fullName evidence="1">Uncharacterized protein</fullName>
    </submittedName>
</protein>
<organism evidence="1 2">
    <name type="scientific">Lichenifustis flavocetrariae</name>
    <dbReference type="NCBI Taxonomy" id="2949735"/>
    <lineage>
        <taxon>Bacteria</taxon>
        <taxon>Pseudomonadati</taxon>
        <taxon>Pseudomonadota</taxon>
        <taxon>Alphaproteobacteria</taxon>
        <taxon>Hyphomicrobiales</taxon>
        <taxon>Lichenihabitantaceae</taxon>
        <taxon>Lichenifustis</taxon>
    </lineage>
</organism>
<evidence type="ECO:0000313" key="2">
    <source>
        <dbReference type="Proteomes" id="UP001165667"/>
    </source>
</evidence>
<sequence length="92" mass="10063">MPRITETACGIPQFAHCVQVYGIEETTMTGKLGQIQSVHSTDQHGHGFTLSADGSSRFPLTFGFKTEADARTARKELAKLLDKAVFVIEAEH</sequence>
<gene>
    <name evidence="1" type="ORF">M8523_26770</name>
</gene>
<dbReference type="RefSeq" id="WP_282587957.1">
    <property type="nucleotide sequence ID" value="NZ_JAMOIM010000028.1"/>
</dbReference>
<dbReference type="AlphaFoldDB" id="A0AA42CMH1"/>
<name>A0AA42CMH1_9HYPH</name>
<dbReference type="Proteomes" id="UP001165667">
    <property type="component" value="Unassembled WGS sequence"/>
</dbReference>
<proteinExistence type="predicted"/>
<dbReference type="EMBL" id="JAMOIM010000028">
    <property type="protein sequence ID" value="MCW6511581.1"/>
    <property type="molecule type" value="Genomic_DNA"/>
</dbReference>
<accession>A0AA42CMH1</accession>
<comment type="caution">
    <text evidence="1">The sequence shown here is derived from an EMBL/GenBank/DDBJ whole genome shotgun (WGS) entry which is preliminary data.</text>
</comment>
<evidence type="ECO:0000313" key="1">
    <source>
        <dbReference type="EMBL" id="MCW6511581.1"/>
    </source>
</evidence>